<evidence type="ECO:0000313" key="3">
    <source>
        <dbReference type="Proteomes" id="UP000887458"/>
    </source>
</evidence>
<proteinExistence type="predicted"/>
<gene>
    <name evidence="2" type="ORF">DERP_012808</name>
</gene>
<name>A0ABQ8JF39_DERPT</name>
<keyword evidence="3" id="KW-1185">Reference proteome</keyword>
<feature type="transmembrane region" description="Helical" evidence="1">
    <location>
        <begin position="19"/>
        <end position="36"/>
    </location>
</feature>
<keyword evidence="1" id="KW-0812">Transmembrane</keyword>
<organism evidence="2 3">
    <name type="scientific">Dermatophagoides pteronyssinus</name>
    <name type="common">European house dust mite</name>
    <dbReference type="NCBI Taxonomy" id="6956"/>
    <lineage>
        <taxon>Eukaryota</taxon>
        <taxon>Metazoa</taxon>
        <taxon>Ecdysozoa</taxon>
        <taxon>Arthropoda</taxon>
        <taxon>Chelicerata</taxon>
        <taxon>Arachnida</taxon>
        <taxon>Acari</taxon>
        <taxon>Acariformes</taxon>
        <taxon>Sarcoptiformes</taxon>
        <taxon>Astigmata</taxon>
        <taxon>Psoroptidia</taxon>
        <taxon>Analgoidea</taxon>
        <taxon>Pyroglyphidae</taxon>
        <taxon>Dermatophagoidinae</taxon>
        <taxon>Dermatophagoides</taxon>
    </lineage>
</organism>
<reference evidence="2 3" key="1">
    <citation type="journal article" date="2018" name="J. Allergy Clin. Immunol.">
        <title>High-quality assembly of Dermatophagoides pteronyssinus genome and transcriptome reveals a wide range of novel allergens.</title>
        <authorList>
            <person name="Liu X.Y."/>
            <person name="Yang K.Y."/>
            <person name="Wang M.Q."/>
            <person name="Kwok J.S."/>
            <person name="Zeng X."/>
            <person name="Yang Z."/>
            <person name="Xiao X.J."/>
            <person name="Lau C.P."/>
            <person name="Li Y."/>
            <person name="Huang Z.M."/>
            <person name="Ba J.G."/>
            <person name="Yim A.K."/>
            <person name="Ouyang C.Y."/>
            <person name="Ngai S.M."/>
            <person name="Chan T.F."/>
            <person name="Leung E.L."/>
            <person name="Liu L."/>
            <person name="Liu Z.G."/>
            <person name="Tsui S.K."/>
        </authorList>
    </citation>
    <scope>NUCLEOTIDE SEQUENCE [LARGE SCALE GENOMIC DNA]</scope>
    <source>
        <strain evidence="2">Derp</strain>
    </source>
</reference>
<evidence type="ECO:0000256" key="1">
    <source>
        <dbReference type="SAM" id="Phobius"/>
    </source>
</evidence>
<sequence length="84" mass="9676">MNPEYCTEELQSDDDRNRLLFVVIVLYGFIILNDAIDDVFDVFDVISVALIDNIVDRSTNVVINFKIFVLHLIKYSKPISVEPI</sequence>
<dbReference type="EMBL" id="NJHN03000044">
    <property type="protein sequence ID" value="KAH9421235.1"/>
    <property type="molecule type" value="Genomic_DNA"/>
</dbReference>
<reference evidence="2 3" key="2">
    <citation type="journal article" date="2022" name="Mol. Biol. Evol.">
        <title>Comparative Genomics Reveals Insights into the Divergent Evolution of Astigmatic Mites and Household Pest Adaptations.</title>
        <authorList>
            <person name="Xiong Q."/>
            <person name="Wan A.T."/>
            <person name="Liu X."/>
            <person name="Fung C.S."/>
            <person name="Xiao X."/>
            <person name="Malainual N."/>
            <person name="Hou J."/>
            <person name="Wang L."/>
            <person name="Wang M."/>
            <person name="Yang K.Y."/>
            <person name="Cui Y."/>
            <person name="Leung E.L."/>
            <person name="Nong W."/>
            <person name="Shin S.K."/>
            <person name="Au S.W."/>
            <person name="Jeong K.Y."/>
            <person name="Chew F.T."/>
            <person name="Hui J.H."/>
            <person name="Leung T.F."/>
            <person name="Tungtrongchitr A."/>
            <person name="Zhong N."/>
            <person name="Liu Z."/>
            <person name="Tsui S.K."/>
        </authorList>
    </citation>
    <scope>NUCLEOTIDE SEQUENCE [LARGE SCALE GENOMIC DNA]</scope>
    <source>
        <strain evidence="2">Derp</strain>
    </source>
</reference>
<protein>
    <submittedName>
        <fullName evidence="2">Uncharacterized protein</fullName>
    </submittedName>
</protein>
<evidence type="ECO:0000313" key="2">
    <source>
        <dbReference type="EMBL" id="KAH9421235.1"/>
    </source>
</evidence>
<dbReference type="Proteomes" id="UP000887458">
    <property type="component" value="Unassembled WGS sequence"/>
</dbReference>
<keyword evidence="1" id="KW-0472">Membrane</keyword>
<accession>A0ABQ8JF39</accession>
<keyword evidence="1" id="KW-1133">Transmembrane helix</keyword>
<comment type="caution">
    <text evidence="2">The sequence shown here is derived from an EMBL/GenBank/DDBJ whole genome shotgun (WGS) entry which is preliminary data.</text>
</comment>